<feature type="signal peptide" evidence="5">
    <location>
        <begin position="1"/>
        <end position="21"/>
    </location>
</feature>
<dbReference type="PANTHER" id="PTHR37423">
    <property type="entry name" value="SOLUBLE LYTIC MUREIN TRANSGLYCOSYLASE-RELATED"/>
    <property type="match status" value="1"/>
</dbReference>
<dbReference type="CDD" id="cd13401">
    <property type="entry name" value="Slt70-like"/>
    <property type="match status" value="1"/>
</dbReference>
<feature type="region of interest" description="Disordered" evidence="4">
    <location>
        <begin position="634"/>
        <end position="654"/>
    </location>
</feature>
<dbReference type="PANTHER" id="PTHR37423:SF2">
    <property type="entry name" value="MEMBRANE-BOUND LYTIC MUREIN TRANSGLYCOSYLASE C"/>
    <property type="match status" value="1"/>
</dbReference>
<evidence type="ECO:0000313" key="8">
    <source>
        <dbReference type="Proteomes" id="UP000193926"/>
    </source>
</evidence>
<dbReference type="GO" id="GO:0016020">
    <property type="term" value="C:membrane"/>
    <property type="evidence" value="ECO:0007669"/>
    <property type="project" value="InterPro"/>
</dbReference>
<evidence type="ECO:0000256" key="4">
    <source>
        <dbReference type="SAM" id="MobiDB-lite"/>
    </source>
</evidence>
<dbReference type="GO" id="GO:0004553">
    <property type="term" value="F:hydrolase activity, hydrolyzing O-glycosyl compounds"/>
    <property type="evidence" value="ECO:0007669"/>
    <property type="project" value="InterPro"/>
</dbReference>
<name>A0A1X4NQN3_9RHOB</name>
<dbReference type="InterPro" id="IPR008939">
    <property type="entry name" value="Lytic_TGlycosylase_superhlx_U"/>
</dbReference>
<keyword evidence="3 5" id="KW-0732">Signal</keyword>
<dbReference type="Gene3D" id="1.25.20.10">
    <property type="entry name" value="Bacterial muramidases"/>
    <property type="match status" value="1"/>
</dbReference>
<organism evidence="7 8">
    <name type="scientific">Marivita geojedonensis</name>
    <dbReference type="NCBI Taxonomy" id="1123756"/>
    <lineage>
        <taxon>Bacteria</taxon>
        <taxon>Pseudomonadati</taxon>
        <taxon>Pseudomonadota</taxon>
        <taxon>Alphaproteobacteria</taxon>
        <taxon>Rhodobacterales</taxon>
        <taxon>Roseobacteraceae</taxon>
        <taxon>Marivita</taxon>
    </lineage>
</organism>
<dbReference type="EMBL" id="JFKC01000001">
    <property type="protein sequence ID" value="OSQ53263.1"/>
    <property type="molecule type" value="Genomic_DNA"/>
</dbReference>
<dbReference type="AlphaFoldDB" id="A0A1X4NQN3"/>
<dbReference type="OrthoDB" id="9815002at2"/>
<dbReference type="InterPro" id="IPR023346">
    <property type="entry name" value="Lysozyme-like_dom_sf"/>
</dbReference>
<evidence type="ECO:0000256" key="3">
    <source>
        <dbReference type="ARBA" id="ARBA00022729"/>
    </source>
</evidence>
<dbReference type="Pfam" id="PF01464">
    <property type="entry name" value="SLT"/>
    <property type="match status" value="1"/>
</dbReference>
<dbReference type="GO" id="GO:0008933">
    <property type="term" value="F:peptidoglycan lytic transglycosylase activity"/>
    <property type="evidence" value="ECO:0007669"/>
    <property type="project" value="InterPro"/>
</dbReference>
<dbReference type="GO" id="GO:0042597">
    <property type="term" value="C:periplasmic space"/>
    <property type="evidence" value="ECO:0007669"/>
    <property type="project" value="InterPro"/>
</dbReference>
<dbReference type="InterPro" id="IPR008258">
    <property type="entry name" value="Transglycosylase_SLT_dom_1"/>
</dbReference>
<comment type="caution">
    <text evidence="7">The sequence shown here is derived from an EMBL/GenBank/DDBJ whole genome shotgun (WGS) entry which is preliminary data.</text>
</comment>
<dbReference type="GO" id="GO:0000270">
    <property type="term" value="P:peptidoglycan metabolic process"/>
    <property type="evidence" value="ECO:0007669"/>
    <property type="project" value="InterPro"/>
</dbReference>
<gene>
    <name evidence="7" type="ORF">MGEO_01515</name>
</gene>
<evidence type="ECO:0000259" key="6">
    <source>
        <dbReference type="Pfam" id="PF01464"/>
    </source>
</evidence>
<dbReference type="InterPro" id="IPR000189">
    <property type="entry name" value="Transglyc_AS"/>
</dbReference>
<dbReference type="PROSITE" id="PS00922">
    <property type="entry name" value="TRANSGLYCOSYLASE"/>
    <property type="match status" value="1"/>
</dbReference>
<feature type="domain" description="Transglycosylase SLT" evidence="6">
    <location>
        <begin position="483"/>
        <end position="590"/>
    </location>
</feature>
<dbReference type="Gene3D" id="1.10.530.10">
    <property type="match status" value="1"/>
</dbReference>
<dbReference type="RefSeq" id="WP_085634926.1">
    <property type="nucleotide sequence ID" value="NZ_JFKC01000001.1"/>
</dbReference>
<evidence type="ECO:0000256" key="5">
    <source>
        <dbReference type="SAM" id="SignalP"/>
    </source>
</evidence>
<dbReference type="Proteomes" id="UP000193926">
    <property type="component" value="Unassembled WGS sequence"/>
</dbReference>
<dbReference type="STRING" id="1123756.MGEO_01515"/>
<reference evidence="7 8" key="1">
    <citation type="submission" date="2014-03" db="EMBL/GenBank/DDBJ databases">
        <title>The draft genome sequence of Marivita geojedonensis KCTC 23882.</title>
        <authorList>
            <person name="Lai Q."/>
            <person name="Shao Z."/>
        </authorList>
    </citation>
    <scope>NUCLEOTIDE SEQUENCE [LARGE SCALE GENOMIC DNA]</scope>
    <source>
        <strain evidence="7 8">DPG-138</strain>
    </source>
</reference>
<dbReference type="SUPFAM" id="SSF48435">
    <property type="entry name" value="Bacterial muramidases"/>
    <property type="match status" value="1"/>
</dbReference>
<comment type="similarity">
    <text evidence="2">Belongs to the virb1 family.</text>
</comment>
<dbReference type="SUPFAM" id="SSF53955">
    <property type="entry name" value="Lysozyme-like"/>
    <property type="match status" value="1"/>
</dbReference>
<evidence type="ECO:0000256" key="1">
    <source>
        <dbReference type="ARBA" id="ARBA00007734"/>
    </source>
</evidence>
<evidence type="ECO:0000313" key="7">
    <source>
        <dbReference type="EMBL" id="OSQ53263.1"/>
    </source>
</evidence>
<proteinExistence type="inferred from homology"/>
<comment type="similarity">
    <text evidence="1">Belongs to the transglycosylase Slt family.</text>
</comment>
<protein>
    <submittedName>
        <fullName evidence="7">Tail length tape measure protein</fullName>
    </submittedName>
</protein>
<feature type="chain" id="PRO_5012620429" evidence="5">
    <location>
        <begin position="22"/>
        <end position="654"/>
    </location>
</feature>
<keyword evidence="8" id="KW-1185">Reference proteome</keyword>
<accession>A0A1X4NQN3</accession>
<evidence type="ECO:0000256" key="2">
    <source>
        <dbReference type="ARBA" id="ARBA00009387"/>
    </source>
</evidence>
<sequence length="654" mass="72291">MFRRIAILTLALLVLPLSVLAQDGGRPLERAMDLMREGNWAAAQIEARGDGQAALDVILWHYLRAGLGSPREVQDFLSRNPDWPGLPYLREKSEGAMTSASAEAIRAFYADHVPETGAGALSLARALLTADDRDSANAVILEAWRRLPLTTEEHAAFLSAYGPLLAPHHTERLDVMLWNGWDSNARAMLPVVGEDWRALAEARMALRADAPGVDTRIEAVPAALSADAGLAYERFAWRVRKGRTADAVELLLARSSSPETLGRPDIWARQRDDLVRRLMWDQQYQTAYEVASGHHLTEGSSFADLEWLAGYLSLRFLDAPERAAGHFRALRGGVDSPISLGRAGYWLGRALEASGDAEGAAKAFEFGAQYQTSFYGLLAAEAGGLPPDPLLSGTEVFPDWRDAPYTQSSVFTAAILLLDAEEKVLAERFLTHLAESLDRQQIGQMGQMLEDLNLPHVQVMLGKRAAQYGHEVHAPYYALHRVAELEHPVPTELVLAIARRESEFDPGVISPVGARGLMQVMPRTAQEVAGWLDVEYSESKLLTDPIYNAVLGATYLERLAEQFNGNAVMIAAGYNAGPSRPERWMQERGDPRRGDMDVIDWIEHIPFTETRNYVMRVTESLPIYRARLGRDPHPVPFSEELKGSTLLPLPPQGE</sequence>